<evidence type="ECO:0000313" key="3">
    <source>
        <dbReference type="Proteomes" id="UP000324705"/>
    </source>
</evidence>
<dbReference type="PANTHER" id="PTHR36766">
    <property type="entry name" value="PLANT BROAD-SPECTRUM MILDEW RESISTANCE PROTEIN RPW8"/>
    <property type="match status" value="1"/>
</dbReference>
<dbReference type="SUPFAM" id="SSF52540">
    <property type="entry name" value="P-loop containing nucleoside triphosphate hydrolases"/>
    <property type="match status" value="1"/>
</dbReference>
<protein>
    <recommendedName>
        <fullName evidence="1">NB-ARC domain-containing protein</fullName>
    </recommendedName>
</protein>
<feature type="domain" description="NB-ARC" evidence="1">
    <location>
        <begin position="11"/>
        <end position="114"/>
    </location>
</feature>
<gene>
    <name evidence="2" type="ORF">TRITD_4Av1G217590</name>
</gene>
<evidence type="ECO:0000259" key="1">
    <source>
        <dbReference type="Pfam" id="PF00931"/>
    </source>
</evidence>
<dbReference type="AlphaFoldDB" id="A0A9R0W396"/>
<dbReference type="EMBL" id="LT934117">
    <property type="protein sequence ID" value="VAH97121.1"/>
    <property type="molecule type" value="Genomic_DNA"/>
</dbReference>
<organism evidence="2 3">
    <name type="scientific">Triticum turgidum subsp. durum</name>
    <name type="common">Durum wheat</name>
    <name type="synonym">Triticum durum</name>
    <dbReference type="NCBI Taxonomy" id="4567"/>
    <lineage>
        <taxon>Eukaryota</taxon>
        <taxon>Viridiplantae</taxon>
        <taxon>Streptophyta</taxon>
        <taxon>Embryophyta</taxon>
        <taxon>Tracheophyta</taxon>
        <taxon>Spermatophyta</taxon>
        <taxon>Magnoliopsida</taxon>
        <taxon>Liliopsida</taxon>
        <taxon>Poales</taxon>
        <taxon>Poaceae</taxon>
        <taxon>BOP clade</taxon>
        <taxon>Pooideae</taxon>
        <taxon>Triticodae</taxon>
        <taxon>Triticeae</taxon>
        <taxon>Triticinae</taxon>
        <taxon>Triticum</taxon>
    </lineage>
</organism>
<dbReference type="PANTHER" id="PTHR36766:SF63">
    <property type="entry name" value="NB-ARC DOMAIN-CONTAINING PROTEIN"/>
    <property type="match status" value="1"/>
</dbReference>
<name>A0A9R0W396_TRITD</name>
<evidence type="ECO:0000313" key="2">
    <source>
        <dbReference type="EMBL" id="VAH97121.1"/>
    </source>
</evidence>
<reference evidence="2 3" key="1">
    <citation type="submission" date="2017-09" db="EMBL/GenBank/DDBJ databases">
        <authorList>
            <consortium name="International Durum Wheat Genome Sequencing Consortium (IDWGSC)"/>
            <person name="Milanesi L."/>
        </authorList>
    </citation>
    <scope>NUCLEOTIDE SEQUENCE [LARGE SCALE GENOMIC DNA]</scope>
    <source>
        <strain evidence="3">cv. Svevo</strain>
    </source>
</reference>
<dbReference type="InterPro" id="IPR027417">
    <property type="entry name" value="P-loop_NTPase"/>
</dbReference>
<dbReference type="Gene3D" id="3.40.50.300">
    <property type="entry name" value="P-loop containing nucleotide triphosphate hydrolases"/>
    <property type="match status" value="1"/>
</dbReference>
<proteinExistence type="predicted"/>
<dbReference type="Pfam" id="PF00931">
    <property type="entry name" value="NB-ARC"/>
    <property type="match status" value="1"/>
</dbReference>
<sequence>MWSIARFKDVFSQVSCQSGSTKDTSDWDEVKYISELRVLLQNKRYLIIIDDVWSAEAWKAVKCAFPENNCSSKIIATTRINDVAKSCCPGADDRVYELEALSDLHSRRLFFKRLFVGSEEHCPEMLKEVSNKI</sequence>
<keyword evidence="3" id="KW-1185">Reference proteome</keyword>
<dbReference type="OMA" id="ERYCLLA"/>
<accession>A0A9R0W396</accession>
<dbReference type="Proteomes" id="UP000324705">
    <property type="component" value="Chromosome 4A"/>
</dbReference>
<dbReference type="InterPro" id="IPR002182">
    <property type="entry name" value="NB-ARC"/>
</dbReference>
<dbReference type="GO" id="GO:0043531">
    <property type="term" value="F:ADP binding"/>
    <property type="evidence" value="ECO:0007669"/>
    <property type="project" value="InterPro"/>
</dbReference>
<dbReference type="Gramene" id="TRITD4Av1G217590.1">
    <property type="protein sequence ID" value="TRITD4Av1G217590.1"/>
    <property type="gene ID" value="TRITD4Av1G217590"/>
</dbReference>